<dbReference type="PANTHER" id="PTHR31204">
    <property type="entry name" value="SIGMA INTRACELLULAR RECEPTOR 2"/>
    <property type="match status" value="1"/>
</dbReference>
<accession>A0A6C1DVX5</accession>
<comment type="similarity">
    <text evidence="2">Belongs to the TMEM97/sigma-2 receptor family.</text>
</comment>
<dbReference type="PIRSF" id="PIRSF031032">
    <property type="entry name" value="TMP_97_prd"/>
    <property type="match status" value="1"/>
</dbReference>
<dbReference type="InterPro" id="IPR016964">
    <property type="entry name" value="Sigma2_recept"/>
</dbReference>
<dbReference type="PROSITE" id="PS51751">
    <property type="entry name" value="EXPERA"/>
    <property type="match status" value="1"/>
</dbReference>
<organism evidence="9 10">
    <name type="scientific">Saccharomyces pastorianus</name>
    <name type="common">Lager yeast</name>
    <name type="synonym">Saccharomyces cerevisiae x Saccharomyces eubayanus</name>
    <dbReference type="NCBI Taxonomy" id="27292"/>
    <lineage>
        <taxon>Eukaryota</taxon>
        <taxon>Fungi</taxon>
        <taxon>Dikarya</taxon>
        <taxon>Ascomycota</taxon>
        <taxon>Saccharomycotina</taxon>
        <taxon>Saccharomycetes</taxon>
        <taxon>Saccharomycetales</taxon>
        <taxon>Saccharomycetaceae</taxon>
        <taxon>Saccharomyces</taxon>
    </lineage>
</organism>
<evidence type="ECO:0000256" key="2">
    <source>
        <dbReference type="ARBA" id="ARBA00009096"/>
    </source>
</evidence>
<evidence type="ECO:0000256" key="7">
    <source>
        <dbReference type="PIRNR" id="PIRNR031032"/>
    </source>
</evidence>
<feature type="domain" description="EXPERA" evidence="8">
    <location>
        <begin position="7"/>
        <end position="159"/>
    </location>
</feature>
<feature type="transmembrane region" description="Helical" evidence="7">
    <location>
        <begin position="62"/>
        <end position="82"/>
    </location>
</feature>
<gene>
    <name evidence="9" type="ORF">GRS66_003383</name>
</gene>
<dbReference type="EMBL" id="CP048993">
    <property type="protein sequence ID" value="QID81025.1"/>
    <property type="molecule type" value="Genomic_DNA"/>
</dbReference>
<dbReference type="GO" id="GO:0005789">
    <property type="term" value="C:endoplasmic reticulum membrane"/>
    <property type="evidence" value="ECO:0007669"/>
    <property type="project" value="UniProtKB-SubCell"/>
</dbReference>
<keyword evidence="10" id="KW-1185">Reference proteome</keyword>
<feature type="transmembrane region" description="Helical" evidence="7">
    <location>
        <begin position="12"/>
        <end position="31"/>
    </location>
</feature>
<evidence type="ECO:0000313" key="9">
    <source>
        <dbReference type="EMBL" id="QID81025.1"/>
    </source>
</evidence>
<comment type="subcellular location">
    <subcellularLocation>
        <location evidence="1">Endoplasmic reticulum membrane</location>
        <topology evidence="1">Multi-pass membrane protein</topology>
    </subcellularLocation>
</comment>
<dbReference type="Pfam" id="PF05241">
    <property type="entry name" value="EBP"/>
    <property type="match status" value="1"/>
</dbReference>
<dbReference type="PANTHER" id="PTHR31204:SF1">
    <property type="entry name" value="SIGMA INTRACELLULAR RECEPTOR 2"/>
    <property type="match status" value="1"/>
</dbReference>
<dbReference type="Proteomes" id="UP000501346">
    <property type="component" value="Chromosome ScXII"/>
</dbReference>
<proteinExistence type="inferred from homology"/>
<evidence type="ECO:0000256" key="6">
    <source>
        <dbReference type="ARBA" id="ARBA00023136"/>
    </source>
</evidence>
<keyword evidence="5 7" id="KW-1133">Transmembrane helix</keyword>
<keyword evidence="6 7" id="KW-0472">Membrane</keyword>
<dbReference type="InterPro" id="IPR033118">
    <property type="entry name" value="EXPERA"/>
</dbReference>
<evidence type="ECO:0000313" key="10">
    <source>
        <dbReference type="Proteomes" id="UP000501346"/>
    </source>
</evidence>
<dbReference type="InterPro" id="IPR051987">
    <property type="entry name" value="Sigma-2_receptor-like"/>
</dbReference>
<name>A0A6C1DVX5_SACPS</name>
<protein>
    <recommendedName>
        <fullName evidence="7">Efficient mitochondria targeting-associated protein 19</fullName>
    </recommendedName>
</protein>
<dbReference type="AlphaFoldDB" id="A0A6C1DVX5"/>
<evidence type="ECO:0000259" key="8">
    <source>
        <dbReference type="PROSITE" id="PS51751"/>
    </source>
</evidence>
<dbReference type="SMR" id="A0A6C1DVX5"/>
<keyword evidence="3 7" id="KW-0812">Transmembrane</keyword>
<dbReference type="OrthoDB" id="433124at2759"/>
<evidence type="ECO:0000256" key="5">
    <source>
        <dbReference type="ARBA" id="ARBA00022989"/>
    </source>
</evidence>
<reference evidence="9 10" key="1">
    <citation type="journal article" date="2019" name="BMC Genomics">
        <title>Chromosome level assembly and comparative genome analysis confirm lager-brewing yeasts originated from a single hybridization.</title>
        <authorList>
            <person name="Salazar A.N."/>
            <person name="Gorter de Vries A.R."/>
            <person name="van den Broek M."/>
            <person name="Brouwers N."/>
            <person name="de la Torre Cortes P."/>
            <person name="Kuijpers N.G.A."/>
            <person name="Daran J.G."/>
            <person name="Abeel T."/>
        </authorList>
    </citation>
    <scope>NUCLEOTIDE SEQUENCE [LARGE SCALE GENOMIC DNA]</scope>
    <source>
        <strain evidence="9 10">CBS 1483</strain>
    </source>
</reference>
<feature type="transmembrane region" description="Helical" evidence="7">
    <location>
        <begin position="103"/>
        <end position="122"/>
    </location>
</feature>
<sequence length="161" mass="19089">MKLGHREQQFYLWYFIVHIPITIFIDSSVVIPAKWQLGIAQKVVSDHIAKQHDFLLSEKPEWLYWFVVLELVLQLPLFVYFVNKFWNSSELQVNTNSRLKKWLRIYGWNASLTTLICIVVIFKRGYIPYDVLKTSLSMTQKCQLASVYLPTFLIPLRLCFV</sequence>
<evidence type="ECO:0000256" key="4">
    <source>
        <dbReference type="ARBA" id="ARBA00022824"/>
    </source>
</evidence>
<evidence type="ECO:0000256" key="3">
    <source>
        <dbReference type="ARBA" id="ARBA00022692"/>
    </source>
</evidence>
<evidence type="ECO:0000256" key="1">
    <source>
        <dbReference type="ARBA" id="ARBA00004477"/>
    </source>
</evidence>
<keyword evidence="4 7" id="KW-0256">Endoplasmic reticulum</keyword>